<evidence type="ECO:0000256" key="6">
    <source>
        <dbReference type="ARBA" id="ARBA00047561"/>
    </source>
</evidence>
<keyword evidence="4" id="KW-0520">NAD</keyword>
<evidence type="ECO:0000256" key="2">
    <source>
        <dbReference type="ARBA" id="ARBA00012400"/>
    </source>
</evidence>
<dbReference type="STRING" id="333140.AWW68_10410"/>
<dbReference type="InterPro" id="IPR028161">
    <property type="entry name" value="Met8-like"/>
</dbReference>
<dbReference type="SUPFAM" id="SSF51735">
    <property type="entry name" value="NAD(P)-binding Rossmann-fold domains"/>
    <property type="match status" value="1"/>
</dbReference>
<dbReference type="UniPathway" id="UPA00262">
    <property type="reaction ID" value="UER00222"/>
</dbReference>
<evidence type="ECO:0000259" key="7">
    <source>
        <dbReference type="Pfam" id="PF14824"/>
    </source>
</evidence>
<gene>
    <name evidence="8" type="ORF">AWW68_10410</name>
</gene>
<dbReference type="RefSeq" id="WP_068221073.1">
    <property type="nucleotide sequence ID" value="NZ_LRPC01000023.1"/>
</dbReference>
<dbReference type="Gene3D" id="3.40.50.720">
    <property type="entry name" value="NAD(P)-binding Rossmann-like Domain"/>
    <property type="match status" value="1"/>
</dbReference>
<sequence length="198" mass="22022">MANELYPVFLKVHQFETLIVGGGEVGLEKLSFLLKSSPQAKVTLVGKSIKEEIKTLVKAHPSVTLYERAYFPEDLTGMQMALIATEDHETNIGIQEEAKSRGILVNVADTPDLCDFYLGSIVTKGDLKIGISTNGKSPTIAKRLKETLNEVLPDEIDELLQRMREIRDELKGNFGYKVKKLNQLTSSLVSKKSIDNEN</sequence>
<dbReference type="EC" id="1.3.1.76" evidence="2"/>
<dbReference type="InterPro" id="IPR036291">
    <property type="entry name" value="NAD(P)-bd_dom_sf"/>
</dbReference>
<dbReference type="PANTHER" id="PTHR35330">
    <property type="entry name" value="SIROHEME BIOSYNTHESIS PROTEIN MET8"/>
    <property type="match status" value="1"/>
</dbReference>
<evidence type="ECO:0000256" key="1">
    <source>
        <dbReference type="ARBA" id="ARBA00005010"/>
    </source>
</evidence>
<dbReference type="OrthoDB" id="45564at2"/>
<keyword evidence="9" id="KW-1185">Reference proteome</keyword>
<dbReference type="GO" id="GO:0043115">
    <property type="term" value="F:precorrin-2 dehydrogenase activity"/>
    <property type="evidence" value="ECO:0007669"/>
    <property type="project" value="UniProtKB-EC"/>
</dbReference>
<dbReference type="InterPro" id="IPR028281">
    <property type="entry name" value="Sirohaem_synthase_central"/>
</dbReference>
<protein>
    <recommendedName>
        <fullName evidence="2">precorrin-2 dehydrogenase</fullName>
        <ecNumber evidence="2">1.3.1.76</ecNumber>
    </recommendedName>
</protein>
<dbReference type="SUPFAM" id="SSF75615">
    <property type="entry name" value="Siroheme synthase middle domains-like"/>
    <property type="match status" value="1"/>
</dbReference>
<evidence type="ECO:0000256" key="3">
    <source>
        <dbReference type="ARBA" id="ARBA00023002"/>
    </source>
</evidence>
<dbReference type="InterPro" id="IPR042518">
    <property type="entry name" value="SirC_C"/>
</dbReference>
<accession>A0A150X949</accession>
<dbReference type="AlphaFoldDB" id="A0A150X949"/>
<comment type="catalytic activity">
    <reaction evidence="6">
        <text>precorrin-2 + NAD(+) = sirohydrochlorin + NADH + 2 H(+)</text>
        <dbReference type="Rhea" id="RHEA:15613"/>
        <dbReference type="ChEBI" id="CHEBI:15378"/>
        <dbReference type="ChEBI" id="CHEBI:57540"/>
        <dbReference type="ChEBI" id="CHEBI:57945"/>
        <dbReference type="ChEBI" id="CHEBI:58351"/>
        <dbReference type="ChEBI" id="CHEBI:58827"/>
        <dbReference type="EC" id="1.3.1.76"/>
    </reaction>
</comment>
<evidence type="ECO:0000313" key="9">
    <source>
        <dbReference type="Proteomes" id="UP000075606"/>
    </source>
</evidence>
<dbReference type="Pfam" id="PF14824">
    <property type="entry name" value="Sirohm_synth_M"/>
    <property type="match status" value="1"/>
</dbReference>
<dbReference type="Gene3D" id="1.10.8.610">
    <property type="entry name" value="SirC, precorrin-2 dehydrogenase, C-terminal helical domain-like"/>
    <property type="match status" value="1"/>
</dbReference>
<keyword evidence="3" id="KW-0560">Oxidoreductase</keyword>
<name>A0A150X949_9BACT</name>
<dbReference type="GO" id="GO:0019354">
    <property type="term" value="P:siroheme biosynthetic process"/>
    <property type="evidence" value="ECO:0007669"/>
    <property type="project" value="UniProtKB-UniPathway"/>
</dbReference>
<keyword evidence="5" id="KW-0627">Porphyrin biosynthesis</keyword>
<dbReference type="InterPro" id="IPR006367">
    <property type="entry name" value="Sirohaem_synthase_N"/>
</dbReference>
<evidence type="ECO:0000256" key="5">
    <source>
        <dbReference type="ARBA" id="ARBA00023244"/>
    </source>
</evidence>
<dbReference type="PANTHER" id="PTHR35330:SF1">
    <property type="entry name" value="SIROHEME BIOSYNTHESIS PROTEIN MET8"/>
    <property type="match status" value="1"/>
</dbReference>
<feature type="domain" description="Siroheme synthase central" evidence="7">
    <location>
        <begin position="125"/>
        <end position="148"/>
    </location>
</feature>
<proteinExistence type="predicted"/>
<dbReference type="Proteomes" id="UP000075606">
    <property type="component" value="Unassembled WGS sequence"/>
</dbReference>
<comment type="caution">
    <text evidence="8">The sequence shown here is derived from an EMBL/GenBank/DDBJ whole genome shotgun (WGS) entry which is preliminary data.</text>
</comment>
<evidence type="ECO:0000256" key="4">
    <source>
        <dbReference type="ARBA" id="ARBA00023027"/>
    </source>
</evidence>
<reference evidence="8 9" key="1">
    <citation type="submission" date="2016-01" db="EMBL/GenBank/DDBJ databases">
        <title>Genome sequencing of Roseivirga spongicola UST030701-084.</title>
        <authorList>
            <person name="Selvaratnam C."/>
            <person name="Thevarajoo S."/>
            <person name="Goh K.M."/>
            <person name="Ee R."/>
            <person name="Chan K.-G."/>
            <person name="Chong C.S."/>
        </authorList>
    </citation>
    <scope>NUCLEOTIDE SEQUENCE [LARGE SCALE GENOMIC DNA]</scope>
    <source>
        <strain evidence="8 9">UST030701-084</strain>
    </source>
</reference>
<evidence type="ECO:0000313" key="8">
    <source>
        <dbReference type="EMBL" id="KYG75210.1"/>
    </source>
</evidence>
<comment type="pathway">
    <text evidence="1">Porphyrin-containing compound metabolism; siroheme biosynthesis; sirohydrochlorin from precorrin-2: step 1/1.</text>
</comment>
<dbReference type="GO" id="GO:0004325">
    <property type="term" value="F:ferrochelatase activity"/>
    <property type="evidence" value="ECO:0007669"/>
    <property type="project" value="InterPro"/>
</dbReference>
<organism evidence="8 9">
    <name type="scientific">Roseivirga spongicola</name>
    <dbReference type="NCBI Taxonomy" id="333140"/>
    <lineage>
        <taxon>Bacteria</taxon>
        <taxon>Pseudomonadati</taxon>
        <taxon>Bacteroidota</taxon>
        <taxon>Cytophagia</taxon>
        <taxon>Cytophagales</taxon>
        <taxon>Roseivirgaceae</taxon>
        <taxon>Roseivirga</taxon>
    </lineage>
</organism>
<dbReference type="NCBIfam" id="TIGR01470">
    <property type="entry name" value="cysG_Nterm"/>
    <property type="match status" value="1"/>
</dbReference>
<dbReference type="EMBL" id="LRPC01000023">
    <property type="protein sequence ID" value="KYG75210.1"/>
    <property type="molecule type" value="Genomic_DNA"/>
</dbReference>
<dbReference type="Pfam" id="PF13241">
    <property type="entry name" value="NAD_binding_7"/>
    <property type="match status" value="1"/>
</dbReference>